<dbReference type="STRING" id="1434123.MSVAZ_1697"/>
<evidence type="ECO:0000313" key="1">
    <source>
        <dbReference type="EMBL" id="AKB43966.1"/>
    </source>
</evidence>
<evidence type="ECO:0000313" key="2">
    <source>
        <dbReference type="Proteomes" id="UP000033096"/>
    </source>
</evidence>
<accession>A0A0E3LHB2</accession>
<dbReference type="GeneID" id="32209976"/>
<protein>
    <submittedName>
        <fullName evidence="1">Uncharacterized protein</fullName>
    </submittedName>
</protein>
<dbReference type="InterPro" id="IPR009200">
    <property type="entry name" value="DUF1269_membrane"/>
</dbReference>
<dbReference type="EMBL" id="CP009520">
    <property type="protein sequence ID" value="AKB43966.1"/>
    <property type="molecule type" value="Genomic_DNA"/>
</dbReference>
<name>A0A0E3LHB2_9EURY</name>
<dbReference type="RefSeq" id="WP_082091080.1">
    <property type="nucleotide sequence ID" value="NZ_CP009520.1"/>
</dbReference>
<keyword evidence="2" id="KW-1185">Reference proteome</keyword>
<dbReference type="PATRIC" id="fig|1434123.4.peg.2055"/>
<reference evidence="1 2" key="1">
    <citation type="submission" date="2014-07" db="EMBL/GenBank/DDBJ databases">
        <title>Methanogenic archaea and the global carbon cycle.</title>
        <authorList>
            <person name="Henriksen J.R."/>
            <person name="Luke J."/>
            <person name="Reinhart S."/>
            <person name="Benedict M.N."/>
            <person name="Youngblut N.D."/>
            <person name="Metcalf M.E."/>
            <person name="Whitaker R.J."/>
            <person name="Metcalf W.W."/>
        </authorList>
    </citation>
    <scope>NUCLEOTIDE SEQUENCE [LARGE SCALE GENOMIC DNA]</scope>
    <source>
        <strain evidence="1 2">Z-761</strain>
    </source>
</reference>
<dbReference type="Proteomes" id="UP000033096">
    <property type="component" value="Chromosome"/>
</dbReference>
<dbReference type="Pfam" id="PF06897">
    <property type="entry name" value="DUF1269"/>
    <property type="match status" value="1"/>
</dbReference>
<dbReference type="HOGENOM" id="CLU_3210738_0_0_2"/>
<gene>
    <name evidence="1" type="ORF">MSVAZ_1697</name>
</gene>
<proteinExistence type="predicted"/>
<dbReference type="AlphaFoldDB" id="A0A0E3LHB2"/>
<organism evidence="1 2">
    <name type="scientific">Methanosarcina vacuolata Z-761</name>
    <dbReference type="NCBI Taxonomy" id="1434123"/>
    <lineage>
        <taxon>Archaea</taxon>
        <taxon>Methanobacteriati</taxon>
        <taxon>Methanobacteriota</taxon>
        <taxon>Stenosarchaea group</taxon>
        <taxon>Methanomicrobia</taxon>
        <taxon>Methanosarcinales</taxon>
        <taxon>Methanosarcinaceae</taxon>
        <taxon>Methanosarcina</taxon>
    </lineage>
</organism>
<dbReference type="KEGG" id="mvc:MSVAZ_1697"/>
<sequence>MTHAGISENFIKSVCSEVIEGASALFLMTSDAIGDRVEDSMKQF</sequence>